<reference evidence="3 4" key="1">
    <citation type="submission" date="2014-10" db="EMBL/GenBank/DDBJ databases">
        <authorList>
            <person name="Yang M."/>
            <person name="Han W."/>
        </authorList>
    </citation>
    <scope>NUCLEOTIDE SEQUENCE [LARGE SCALE GENOMIC DNA]</scope>
</reference>
<feature type="coiled-coil region" evidence="1">
    <location>
        <begin position="202"/>
        <end position="229"/>
    </location>
</feature>
<keyword evidence="4" id="KW-1185">Reference proteome</keyword>
<proteinExistence type="predicted"/>
<evidence type="ECO:0000313" key="3">
    <source>
        <dbReference type="EMBL" id="AIX13228.1"/>
    </source>
</evidence>
<feature type="region of interest" description="Disordered" evidence="2">
    <location>
        <begin position="489"/>
        <end position="508"/>
    </location>
</feature>
<dbReference type="KEGG" id="vg:24724972"/>
<keyword evidence="1" id="KW-0175">Coiled coil</keyword>
<dbReference type="GeneID" id="24724972"/>
<sequence length="521" mass="57067">MAQEITWRNIGATVSPGSASSMSAGTTGVQQALGALGDIISRQQEMNVNNAKLQREANTQSYLDQVAASTLEQLSNADYRSGLEAQRDAMGMNLDRAATRDAITKQISAQQNQAAATQKFDDMQAEVGQRGIVDQLRTLAAEGRAGEVNQILAEQQLINEGEIRKELTGVQDAIQNRQYRAAGEQRAQAAANRAAEAHSLSMAAGRENLAFTREQRDELRRDRDEAKLVSGTIATTFQDYDESRQAQSEIMRIVGKEVGMPTDDQGMPDMSRASQDQLDAFSNALNEAGVQANTSATERRNAALKSLVDAGVSSKGIAQAKQEMELRESLEGLAPQDRTKVEATIGAVNAELDTLQRTATEDYEREVARNPFVEPDKDPLGSVNKIVDKAVKSGFGWEGDRQDLNNMLVDFATNGIKLPDGRTAVVPSKLLEQAFNTTNTWLFKNASDVEKRIIELMTTDGMTQMREDAPTIRENFLKTVSDIANQKRSNAVKVTRSAEREKGVTMDSTDDLTFALRGRKR</sequence>
<protein>
    <submittedName>
        <fullName evidence="3">Uncharacterized protein</fullName>
    </submittedName>
</protein>
<dbReference type="OrthoDB" id="2234at10239"/>
<dbReference type="Proteomes" id="UP000030328">
    <property type="component" value="Segment"/>
</dbReference>
<gene>
    <name evidence="3" type="ORF">YH6_075</name>
</gene>
<evidence type="ECO:0000256" key="1">
    <source>
        <dbReference type="SAM" id="Coils"/>
    </source>
</evidence>
<evidence type="ECO:0000256" key="2">
    <source>
        <dbReference type="SAM" id="MobiDB-lite"/>
    </source>
</evidence>
<accession>A0A0A0YXX3</accession>
<evidence type="ECO:0000313" key="4">
    <source>
        <dbReference type="Proteomes" id="UP000030328"/>
    </source>
</evidence>
<name>A0A0A0YXX3_9CAUD</name>
<organism evidence="3 4">
    <name type="scientific">Pseudomonas phage YH6</name>
    <dbReference type="NCBI Taxonomy" id="1566995"/>
    <lineage>
        <taxon>Viruses</taxon>
        <taxon>Duplodnaviria</taxon>
        <taxon>Heunggongvirae</taxon>
        <taxon>Uroviricota</taxon>
        <taxon>Caudoviricetes</taxon>
        <taxon>Schitoviridae</taxon>
        <taxon>Migulavirinae</taxon>
        <taxon>Litunavirus</taxon>
        <taxon>Litunavirus Yh6</taxon>
    </lineage>
</organism>
<dbReference type="RefSeq" id="YP_009152575.1">
    <property type="nucleotide sequence ID" value="NC_027388.1"/>
</dbReference>
<dbReference type="EMBL" id="KM974184">
    <property type="protein sequence ID" value="AIX13228.1"/>
    <property type="molecule type" value="Genomic_DNA"/>
</dbReference>